<evidence type="ECO:0000256" key="6">
    <source>
        <dbReference type="ARBA" id="ARBA00022989"/>
    </source>
</evidence>
<reference evidence="13" key="1">
    <citation type="submission" date="2023-03" db="EMBL/GenBank/DDBJ databases">
        <authorList>
            <person name="Steffen K."/>
            <person name="Cardenas P."/>
        </authorList>
    </citation>
    <scope>NUCLEOTIDE SEQUENCE</scope>
</reference>
<dbReference type="InterPro" id="IPR058533">
    <property type="entry name" value="Cation_efflux_TM"/>
</dbReference>
<comment type="similarity">
    <text evidence="2">Belongs to the cation diffusion facilitator (CDF) transporter (TC 2.A.4) family. SLC30A subfamily.</text>
</comment>
<dbReference type="PANTHER" id="PTHR11562">
    <property type="entry name" value="CATION EFFLUX PROTEIN/ ZINC TRANSPORTER"/>
    <property type="match status" value="1"/>
</dbReference>
<dbReference type="Gene3D" id="1.20.1510.10">
    <property type="entry name" value="Cation efflux protein transmembrane domain"/>
    <property type="match status" value="1"/>
</dbReference>
<feature type="region of interest" description="Disordered" evidence="9">
    <location>
        <begin position="171"/>
        <end position="206"/>
    </location>
</feature>
<dbReference type="EMBL" id="CASHTH010004380">
    <property type="protein sequence ID" value="CAI8056641.1"/>
    <property type="molecule type" value="Genomic_DNA"/>
</dbReference>
<gene>
    <name evidence="13" type="ORF">GBAR_LOCUS30869</name>
</gene>
<evidence type="ECO:0000313" key="13">
    <source>
        <dbReference type="EMBL" id="CAI8056641.1"/>
    </source>
</evidence>
<dbReference type="InterPro" id="IPR027469">
    <property type="entry name" value="Cation_efflux_TMD_sf"/>
</dbReference>
<evidence type="ECO:0000256" key="9">
    <source>
        <dbReference type="SAM" id="MobiDB-lite"/>
    </source>
</evidence>
<dbReference type="InterPro" id="IPR002524">
    <property type="entry name" value="Cation_efflux"/>
</dbReference>
<keyword evidence="6 10" id="KW-1133">Transmembrane helix</keyword>
<sequence>MESLKKVNSLQEAVHCGCHEKVPDVTSKKARNKLIIACILALFFMIGEIVGGYLSQSLAILTDAAHMLSDFASFLISLFAIWVATRKPSKRMSFGWHRAEVLGAVVSVLIIWVVTGVLVYEAIKRCIYRNFEIEANKFDCFHYFTCPSLVFLSPSFILLYSMMSVLHQRGHGHSHGGGGHERKRREVEEGEERGRWREGGSGRTAKKKGLHNKNINVHAAFIHVVGDLIQSIGIVIAGYIIWFKPEWKLVDPICTFLFSILVLFSTINILKDTLRVLMEGTPKHIDYEAVKADLVDIDGVKHAHSLKIWSLTLNKTALAVHLALEPGADNQTVLENASCMLKERYGISQTTLQVEAFQPTMEDCLTCQNVAPPSRLKSLFKLARNGGRRGPSSLM</sequence>
<feature type="transmembrane region" description="Helical" evidence="10">
    <location>
        <begin position="66"/>
        <end position="85"/>
    </location>
</feature>
<feature type="transmembrane region" description="Helical" evidence="10">
    <location>
        <begin position="249"/>
        <end position="270"/>
    </location>
</feature>
<dbReference type="InterPro" id="IPR050681">
    <property type="entry name" value="CDF/SLC30A"/>
</dbReference>
<dbReference type="GO" id="GO:0005886">
    <property type="term" value="C:plasma membrane"/>
    <property type="evidence" value="ECO:0007669"/>
    <property type="project" value="TreeGrafter"/>
</dbReference>
<dbReference type="SUPFAM" id="SSF161111">
    <property type="entry name" value="Cation efflux protein transmembrane domain-like"/>
    <property type="match status" value="1"/>
</dbReference>
<evidence type="ECO:0000313" key="14">
    <source>
        <dbReference type="Proteomes" id="UP001174909"/>
    </source>
</evidence>
<keyword evidence="5" id="KW-0862">Zinc</keyword>
<dbReference type="AlphaFoldDB" id="A0AA35TZU6"/>
<proteinExistence type="inferred from homology"/>
<dbReference type="PANTHER" id="PTHR11562:SF17">
    <property type="entry name" value="RE54080P-RELATED"/>
    <property type="match status" value="1"/>
</dbReference>
<feature type="compositionally biased region" description="Basic and acidic residues" evidence="9">
    <location>
        <begin position="178"/>
        <end position="200"/>
    </location>
</feature>
<dbReference type="GO" id="GO:0005385">
    <property type="term" value="F:zinc ion transmembrane transporter activity"/>
    <property type="evidence" value="ECO:0007669"/>
    <property type="project" value="TreeGrafter"/>
</dbReference>
<keyword evidence="4 10" id="KW-0812">Transmembrane</keyword>
<keyword evidence="3" id="KW-0813">Transport</keyword>
<feature type="domain" description="Cation efflux protein cytoplasmic" evidence="12">
    <location>
        <begin position="282"/>
        <end position="356"/>
    </location>
</feature>
<evidence type="ECO:0000259" key="12">
    <source>
        <dbReference type="Pfam" id="PF16916"/>
    </source>
</evidence>
<feature type="transmembrane region" description="Helical" evidence="10">
    <location>
        <begin position="217"/>
        <end position="243"/>
    </location>
</feature>
<keyword evidence="14" id="KW-1185">Reference proteome</keyword>
<dbReference type="NCBIfam" id="TIGR01297">
    <property type="entry name" value="CDF"/>
    <property type="match status" value="1"/>
</dbReference>
<feature type="transmembrane region" description="Helical" evidence="10">
    <location>
        <begin position="101"/>
        <end position="120"/>
    </location>
</feature>
<protein>
    <submittedName>
        <fullName evidence="13">Zinc transporter 2</fullName>
    </submittedName>
</protein>
<evidence type="ECO:0000256" key="7">
    <source>
        <dbReference type="ARBA" id="ARBA00023065"/>
    </source>
</evidence>
<evidence type="ECO:0000256" key="8">
    <source>
        <dbReference type="ARBA" id="ARBA00023136"/>
    </source>
</evidence>
<evidence type="ECO:0000256" key="3">
    <source>
        <dbReference type="ARBA" id="ARBA00022448"/>
    </source>
</evidence>
<comment type="subcellular location">
    <subcellularLocation>
        <location evidence="1">Membrane</location>
        <topology evidence="1">Multi-pass membrane protein</topology>
    </subcellularLocation>
</comment>
<dbReference type="InterPro" id="IPR027470">
    <property type="entry name" value="Cation_efflux_CTD"/>
</dbReference>
<keyword evidence="8 10" id="KW-0472">Membrane</keyword>
<dbReference type="Proteomes" id="UP001174909">
    <property type="component" value="Unassembled WGS sequence"/>
</dbReference>
<keyword evidence="7" id="KW-0406">Ion transport</keyword>
<evidence type="ECO:0000256" key="5">
    <source>
        <dbReference type="ARBA" id="ARBA00022906"/>
    </source>
</evidence>
<dbReference type="Pfam" id="PF16916">
    <property type="entry name" value="ZT_dimer"/>
    <property type="match status" value="1"/>
</dbReference>
<feature type="transmembrane region" description="Helical" evidence="10">
    <location>
        <begin position="140"/>
        <end position="160"/>
    </location>
</feature>
<keyword evidence="5" id="KW-0864">Zinc transport</keyword>
<accession>A0AA35TZU6</accession>
<evidence type="ECO:0000256" key="10">
    <source>
        <dbReference type="SAM" id="Phobius"/>
    </source>
</evidence>
<organism evidence="13 14">
    <name type="scientific">Geodia barretti</name>
    <name type="common">Barrett's horny sponge</name>
    <dbReference type="NCBI Taxonomy" id="519541"/>
    <lineage>
        <taxon>Eukaryota</taxon>
        <taxon>Metazoa</taxon>
        <taxon>Porifera</taxon>
        <taxon>Demospongiae</taxon>
        <taxon>Heteroscleromorpha</taxon>
        <taxon>Tetractinellida</taxon>
        <taxon>Astrophorina</taxon>
        <taxon>Geodiidae</taxon>
        <taxon>Geodia</taxon>
    </lineage>
</organism>
<evidence type="ECO:0000256" key="2">
    <source>
        <dbReference type="ARBA" id="ARBA00008873"/>
    </source>
</evidence>
<feature type="domain" description="Cation efflux protein transmembrane" evidence="11">
    <location>
        <begin position="34"/>
        <end position="278"/>
    </location>
</feature>
<evidence type="ECO:0000256" key="4">
    <source>
        <dbReference type="ARBA" id="ARBA00022692"/>
    </source>
</evidence>
<name>A0AA35TZU6_GEOBA</name>
<dbReference type="Pfam" id="PF01545">
    <property type="entry name" value="Cation_efflux"/>
    <property type="match status" value="1"/>
</dbReference>
<evidence type="ECO:0000259" key="11">
    <source>
        <dbReference type="Pfam" id="PF01545"/>
    </source>
</evidence>
<evidence type="ECO:0000256" key="1">
    <source>
        <dbReference type="ARBA" id="ARBA00004141"/>
    </source>
</evidence>
<comment type="caution">
    <text evidence="13">The sequence shown here is derived from an EMBL/GenBank/DDBJ whole genome shotgun (WGS) entry which is preliminary data.</text>
</comment>
<feature type="transmembrane region" description="Helical" evidence="10">
    <location>
        <begin position="34"/>
        <end position="54"/>
    </location>
</feature>